<dbReference type="SMART" id="SM00906">
    <property type="entry name" value="Fungal_trans"/>
    <property type="match status" value="1"/>
</dbReference>
<dbReference type="InterPro" id="IPR036864">
    <property type="entry name" value="Zn2-C6_fun-type_DNA-bd_sf"/>
</dbReference>
<evidence type="ECO:0000256" key="4">
    <source>
        <dbReference type="ARBA" id="ARBA00023163"/>
    </source>
</evidence>
<keyword evidence="5" id="KW-0539">Nucleus</keyword>
<dbReference type="GO" id="GO:0000981">
    <property type="term" value="F:DNA-binding transcription factor activity, RNA polymerase II-specific"/>
    <property type="evidence" value="ECO:0007669"/>
    <property type="project" value="InterPro"/>
</dbReference>
<dbReference type="Proteomes" id="UP000799424">
    <property type="component" value="Unassembled WGS sequence"/>
</dbReference>
<dbReference type="GO" id="GO:0005634">
    <property type="term" value="C:nucleus"/>
    <property type="evidence" value="ECO:0007669"/>
    <property type="project" value="UniProtKB-SubCell"/>
</dbReference>
<evidence type="ECO:0000256" key="5">
    <source>
        <dbReference type="ARBA" id="ARBA00023242"/>
    </source>
</evidence>
<sequence length="865" mass="96777">MRAAIACIKCRRSKTKCNNKGTGSACETCVANNKLCEYQEAPVPSAVSGNYPRRESTTGDVEGAPRKRRRPIAPNSGATHFYDTRNDDILDAPWLTPKVWKELFEIYERHFASDFPFLHKRRFLRPLHQPPSVDSGNALASKPRPPHDPSLLLAFLTQTARYHPGVVARVGHKPIATAQLFAELTRKRLGTLPGNASIEKAQALLFLGNHEWTELEGNQAWTTVGIAIRYVQLLGCQHDQLKKYIGGEADEFAQQKDFIDREVGRRTFWSCYIMDRFVSCGDLRPQMLNPAKFRIQLPCSDTAFRDGRTVRTRFLDEDDEKYAHRRRTAEDKVKSPGGVEWEVDRDESELCLYIQAVTNFGKIMEWANEGGRRTETEAPWNTKSEFSKLAAAHQSFIAALPKQLILRPRNTDAHISDGTVRTYVLIHAVCSLGTISLYREYMPFTPWNLKKPQGPLDEPKITDPLPPEDPNYWRSQAADCFGAAKDFHNLLQACQSADAHVETPIAGFASYIVAWCACYCHYFQPMDPNGALKSPAKPGVWEITIDHIRDIASRLKMAAQWLEFLLRLNIYMKVRRAEWKRARGSPGSAMSDDEAGLTDYKGFFERDQKNIGNIGSIVDSKWETKSYNQEELKLEQYPDADERSEASSPVVYKSESTPTNTPGFTAVNPRASTEMESPVGTLTPAPQNYATYIARSHPGAVSDTTLPLPLPSSRYLAEGNQSFPSLPNASMSSAYYPGSQPYGLLPQASHNPYSPQQTHYDTTGYAPYCQPVGTDLTRISVMEATGNSSMGPCDLTSMQRGENPIGDLSDTFTDFNPFDWTNQIPSSHAQLNSWDGTELTYPNVNTKSGMGPAHTAPSNSREDPR</sequence>
<evidence type="ECO:0000259" key="7">
    <source>
        <dbReference type="PROSITE" id="PS50048"/>
    </source>
</evidence>
<dbReference type="SMART" id="SM00066">
    <property type="entry name" value="GAL4"/>
    <property type="match status" value="1"/>
</dbReference>
<evidence type="ECO:0000256" key="3">
    <source>
        <dbReference type="ARBA" id="ARBA00023015"/>
    </source>
</evidence>
<keyword evidence="2" id="KW-0479">Metal-binding</keyword>
<evidence type="ECO:0000313" key="8">
    <source>
        <dbReference type="EMBL" id="KAF2833165.1"/>
    </source>
</evidence>
<dbReference type="GO" id="GO:0008270">
    <property type="term" value="F:zinc ion binding"/>
    <property type="evidence" value="ECO:0007669"/>
    <property type="project" value="InterPro"/>
</dbReference>
<feature type="compositionally biased region" description="Polar residues" evidence="6">
    <location>
        <begin position="839"/>
        <end position="848"/>
    </location>
</feature>
<dbReference type="OrthoDB" id="5370478at2759"/>
<dbReference type="Pfam" id="PF00172">
    <property type="entry name" value="Zn_clus"/>
    <property type="match status" value="1"/>
</dbReference>
<organism evidence="8 9">
    <name type="scientific">Ophiobolus disseminans</name>
    <dbReference type="NCBI Taxonomy" id="1469910"/>
    <lineage>
        <taxon>Eukaryota</taxon>
        <taxon>Fungi</taxon>
        <taxon>Dikarya</taxon>
        <taxon>Ascomycota</taxon>
        <taxon>Pezizomycotina</taxon>
        <taxon>Dothideomycetes</taxon>
        <taxon>Pleosporomycetidae</taxon>
        <taxon>Pleosporales</taxon>
        <taxon>Pleosporineae</taxon>
        <taxon>Phaeosphaeriaceae</taxon>
        <taxon>Ophiobolus</taxon>
    </lineage>
</organism>
<proteinExistence type="predicted"/>
<feature type="domain" description="Zn(2)-C6 fungal-type" evidence="7">
    <location>
        <begin position="6"/>
        <end position="38"/>
    </location>
</feature>
<dbReference type="Gene3D" id="4.10.240.10">
    <property type="entry name" value="Zn(2)-C6 fungal-type DNA-binding domain"/>
    <property type="match status" value="1"/>
</dbReference>
<accession>A0A6A7AKN5</accession>
<dbReference type="InterPro" id="IPR001138">
    <property type="entry name" value="Zn2Cys6_DnaBD"/>
</dbReference>
<keyword evidence="9" id="KW-1185">Reference proteome</keyword>
<evidence type="ECO:0000256" key="6">
    <source>
        <dbReference type="SAM" id="MobiDB-lite"/>
    </source>
</evidence>
<evidence type="ECO:0000256" key="1">
    <source>
        <dbReference type="ARBA" id="ARBA00004123"/>
    </source>
</evidence>
<evidence type="ECO:0000256" key="2">
    <source>
        <dbReference type="ARBA" id="ARBA00022723"/>
    </source>
</evidence>
<comment type="subcellular location">
    <subcellularLocation>
        <location evidence="1">Nucleus</location>
    </subcellularLocation>
</comment>
<evidence type="ECO:0000313" key="9">
    <source>
        <dbReference type="Proteomes" id="UP000799424"/>
    </source>
</evidence>
<dbReference type="PANTHER" id="PTHR47338:SF5">
    <property type="entry name" value="ZN(II)2CYS6 TRANSCRIPTION FACTOR (EUROFUNG)"/>
    <property type="match status" value="1"/>
</dbReference>
<feature type="region of interest" description="Disordered" evidence="6">
    <location>
        <begin position="47"/>
        <end position="79"/>
    </location>
</feature>
<feature type="compositionally biased region" description="Polar residues" evidence="6">
    <location>
        <begin position="654"/>
        <end position="663"/>
    </location>
</feature>
<dbReference type="EMBL" id="MU006216">
    <property type="protein sequence ID" value="KAF2833165.1"/>
    <property type="molecule type" value="Genomic_DNA"/>
</dbReference>
<feature type="region of interest" description="Disordered" evidence="6">
    <location>
        <begin position="839"/>
        <end position="865"/>
    </location>
</feature>
<dbReference type="InterPro" id="IPR007219">
    <property type="entry name" value="XnlR_reg_dom"/>
</dbReference>
<dbReference type="AlphaFoldDB" id="A0A6A7AKN5"/>
<feature type="region of interest" description="Disordered" evidence="6">
    <location>
        <begin position="633"/>
        <end position="682"/>
    </location>
</feature>
<keyword evidence="4" id="KW-0804">Transcription</keyword>
<reference evidence="8" key="1">
    <citation type="journal article" date="2020" name="Stud. Mycol.">
        <title>101 Dothideomycetes genomes: a test case for predicting lifestyles and emergence of pathogens.</title>
        <authorList>
            <person name="Haridas S."/>
            <person name="Albert R."/>
            <person name="Binder M."/>
            <person name="Bloem J."/>
            <person name="Labutti K."/>
            <person name="Salamov A."/>
            <person name="Andreopoulos B."/>
            <person name="Baker S."/>
            <person name="Barry K."/>
            <person name="Bills G."/>
            <person name="Bluhm B."/>
            <person name="Cannon C."/>
            <person name="Castanera R."/>
            <person name="Culley D."/>
            <person name="Daum C."/>
            <person name="Ezra D."/>
            <person name="Gonzalez J."/>
            <person name="Henrissat B."/>
            <person name="Kuo A."/>
            <person name="Liang C."/>
            <person name="Lipzen A."/>
            <person name="Lutzoni F."/>
            <person name="Magnuson J."/>
            <person name="Mondo S."/>
            <person name="Nolan M."/>
            <person name="Ohm R."/>
            <person name="Pangilinan J."/>
            <person name="Park H.-J."/>
            <person name="Ramirez L."/>
            <person name="Alfaro M."/>
            <person name="Sun H."/>
            <person name="Tritt A."/>
            <person name="Yoshinaga Y."/>
            <person name="Zwiers L.-H."/>
            <person name="Turgeon B."/>
            <person name="Goodwin S."/>
            <person name="Spatafora J."/>
            <person name="Crous P."/>
            <person name="Grigoriev I."/>
        </authorList>
    </citation>
    <scope>NUCLEOTIDE SEQUENCE</scope>
    <source>
        <strain evidence="8">CBS 113818</strain>
    </source>
</reference>
<gene>
    <name evidence="8" type="ORF">CC86DRAFT_376387</name>
</gene>
<dbReference type="GO" id="GO:0006351">
    <property type="term" value="P:DNA-templated transcription"/>
    <property type="evidence" value="ECO:0007669"/>
    <property type="project" value="InterPro"/>
</dbReference>
<name>A0A6A7AKN5_9PLEO</name>
<dbReference type="Pfam" id="PF04082">
    <property type="entry name" value="Fungal_trans"/>
    <property type="match status" value="1"/>
</dbReference>
<dbReference type="PROSITE" id="PS50048">
    <property type="entry name" value="ZN2_CY6_FUNGAL_2"/>
    <property type="match status" value="1"/>
</dbReference>
<dbReference type="PROSITE" id="PS00463">
    <property type="entry name" value="ZN2_CY6_FUNGAL_1"/>
    <property type="match status" value="1"/>
</dbReference>
<feature type="compositionally biased region" description="Basic and acidic residues" evidence="6">
    <location>
        <begin position="633"/>
        <end position="645"/>
    </location>
</feature>
<dbReference type="PANTHER" id="PTHR47338">
    <property type="entry name" value="ZN(II)2CYS6 TRANSCRIPTION FACTOR (EUROFUNG)-RELATED"/>
    <property type="match status" value="1"/>
</dbReference>
<keyword evidence="3" id="KW-0805">Transcription regulation</keyword>
<protein>
    <recommendedName>
        <fullName evidence="7">Zn(2)-C6 fungal-type domain-containing protein</fullName>
    </recommendedName>
</protein>
<dbReference type="CDD" id="cd12148">
    <property type="entry name" value="fungal_TF_MHR"/>
    <property type="match status" value="1"/>
</dbReference>
<dbReference type="InterPro" id="IPR050815">
    <property type="entry name" value="TF_fung"/>
</dbReference>
<dbReference type="CDD" id="cd00067">
    <property type="entry name" value="GAL4"/>
    <property type="match status" value="1"/>
</dbReference>
<dbReference type="SUPFAM" id="SSF57701">
    <property type="entry name" value="Zn2/Cys6 DNA-binding domain"/>
    <property type="match status" value="1"/>
</dbReference>
<dbReference type="GO" id="GO:0003677">
    <property type="term" value="F:DNA binding"/>
    <property type="evidence" value="ECO:0007669"/>
    <property type="project" value="InterPro"/>
</dbReference>